<dbReference type="AlphaFoldDB" id="A0AAV7NJN8"/>
<feature type="region of interest" description="Disordered" evidence="1">
    <location>
        <begin position="41"/>
        <end position="64"/>
    </location>
</feature>
<evidence type="ECO:0000313" key="2">
    <source>
        <dbReference type="EMBL" id="KAJ1114827.1"/>
    </source>
</evidence>
<gene>
    <name evidence="2" type="ORF">NDU88_003058</name>
</gene>
<comment type="caution">
    <text evidence="2">The sequence shown here is derived from an EMBL/GenBank/DDBJ whole genome shotgun (WGS) entry which is preliminary data.</text>
</comment>
<dbReference type="EMBL" id="JANPWB010000012">
    <property type="protein sequence ID" value="KAJ1114827.1"/>
    <property type="molecule type" value="Genomic_DNA"/>
</dbReference>
<evidence type="ECO:0000313" key="3">
    <source>
        <dbReference type="Proteomes" id="UP001066276"/>
    </source>
</evidence>
<reference evidence="2" key="1">
    <citation type="journal article" date="2022" name="bioRxiv">
        <title>Sequencing and chromosome-scale assembly of the giantPleurodeles waltlgenome.</title>
        <authorList>
            <person name="Brown T."/>
            <person name="Elewa A."/>
            <person name="Iarovenko S."/>
            <person name="Subramanian E."/>
            <person name="Araus A.J."/>
            <person name="Petzold A."/>
            <person name="Susuki M."/>
            <person name="Suzuki K.-i.T."/>
            <person name="Hayashi T."/>
            <person name="Toyoda A."/>
            <person name="Oliveira C."/>
            <person name="Osipova E."/>
            <person name="Leigh N.D."/>
            <person name="Simon A."/>
            <person name="Yun M.H."/>
        </authorList>
    </citation>
    <scope>NUCLEOTIDE SEQUENCE</scope>
    <source>
        <strain evidence="2">20211129_DDA</strain>
        <tissue evidence="2">Liver</tissue>
    </source>
</reference>
<keyword evidence="3" id="KW-1185">Reference proteome</keyword>
<protein>
    <submittedName>
        <fullName evidence="2">Uncharacterized protein</fullName>
    </submittedName>
</protein>
<organism evidence="2 3">
    <name type="scientific">Pleurodeles waltl</name>
    <name type="common">Iberian ribbed newt</name>
    <dbReference type="NCBI Taxonomy" id="8319"/>
    <lineage>
        <taxon>Eukaryota</taxon>
        <taxon>Metazoa</taxon>
        <taxon>Chordata</taxon>
        <taxon>Craniata</taxon>
        <taxon>Vertebrata</taxon>
        <taxon>Euteleostomi</taxon>
        <taxon>Amphibia</taxon>
        <taxon>Batrachia</taxon>
        <taxon>Caudata</taxon>
        <taxon>Salamandroidea</taxon>
        <taxon>Salamandridae</taxon>
        <taxon>Pleurodelinae</taxon>
        <taxon>Pleurodeles</taxon>
    </lineage>
</organism>
<proteinExistence type="predicted"/>
<dbReference type="Proteomes" id="UP001066276">
    <property type="component" value="Chromosome 8"/>
</dbReference>
<evidence type="ECO:0000256" key="1">
    <source>
        <dbReference type="SAM" id="MobiDB-lite"/>
    </source>
</evidence>
<accession>A0AAV7NJN8</accession>
<sequence length="94" mass="10527">MHRIAVAHNRRQEDCTHAIHPKKRGNAGIADKQPVLRWGEKNLSESRMQSAQKTTKRDVESRTGAVHTPFQSAWKIRRGLVDSFLGGVHTAMGS</sequence>
<name>A0AAV7NJN8_PLEWA</name>